<accession>A0A514U128</accession>
<protein>
    <submittedName>
        <fullName evidence="2">Minor tail protein</fullName>
    </submittedName>
</protein>
<dbReference type="Proteomes" id="UP000319596">
    <property type="component" value="Segment"/>
</dbReference>
<dbReference type="KEGG" id="vg:77924651"/>
<dbReference type="EMBL" id="MN096369">
    <property type="protein sequence ID" value="QDK02637.1"/>
    <property type="molecule type" value="Genomic_DNA"/>
</dbReference>
<organism evidence="2 3">
    <name type="scientific">Gordonia phage Phendrix</name>
    <dbReference type="NCBI Taxonomy" id="2593335"/>
    <lineage>
        <taxon>Viruses</taxon>
        <taxon>Duplodnaviria</taxon>
        <taxon>Heunggongvirae</taxon>
        <taxon>Uroviricota</taxon>
        <taxon>Caudoviricetes</taxon>
        <taxon>Godonkavirus</taxon>
        <taxon>Godonkavirus phendrix</taxon>
    </lineage>
</organism>
<dbReference type="RefSeq" id="YP_010649133.1">
    <property type="nucleotide sequence ID" value="NC_070764.1"/>
</dbReference>
<evidence type="ECO:0000313" key="2">
    <source>
        <dbReference type="EMBL" id="QDK02637.1"/>
    </source>
</evidence>
<keyword evidence="3" id="KW-1185">Reference proteome</keyword>
<evidence type="ECO:0000256" key="1">
    <source>
        <dbReference type="SAM" id="MobiDB-lite"/>
    </source>
</evidence>
<gene>
    <name evidence="2" type="primary">89</name>
    <name evidence="2" type="ORF">SEA_PHENDRIX_89</name>
</gene>
<dbReference type="GeneID" id="77924651"/>
<feature type="compositionally biased region" description="Low complexity" evidence="1">
    <location>
        <begin position="173"/>
        <end position="205"/>
    </location>
</feature>
<name>A0A514U128_9CAUD</name>
<reference evidence="2 3" key="1">
    <citation type="submission" date="2019-06" db="EMBL/GenBank/DDBJ databases">
        <authorList>
            <person name="Burns M.A."/>
            <person name="Hill G.C."/>
            <person name="Wesley B.E."/>
            <person name="Womack T.V."/>
            <person name="Krukonis G.P."/>
            <person name="Delesalle V.A."/>
            <person name="Garlena R.A."/>
            <person name="Russell D.A."/>
            <person name="Pope W.H."/>
            <person name="Jacobs-Sera D."/>
            <person name="Hatfull G.F."/>
        </authorList>
    </citation>
    <scope>NUCLEOTIDE SEQUENCE [LARGE SCALE GENOMIC DNA]</scope>
</reference>
<proteinExistence type="predicted"/>
<feature type="region of interest" description="Disordered" evidence="1">
    <location>
        <begin position="172"/>
        <end position="205"/>
    </location>
</feature>
<evidence type="ECO:0000313" key="3">
    <source>
        <dbReference type="Proteomes" id="UP000319596"/>
    </source>
</evidence>
<sequence>MGTSPDMYMPPNAWTGSTISDLQDQTKENAATQANADVVDMMDDVFDALIDNLFGGFGDIVQAVVAGINDFIGDLVEIFTDVLSGVPIIGGALGDLADSLLGLKENVDSNTVVVQQTTTQIESVQQIIAVQSGIGVWESGPDPTGMVSFPFAYLATNLPSISIEGGSHGHNITGSTSAATAAGDSHTHSNGSLSASSSSHSHTATVTNSLPTINATATYAPWASVRFSATAERKMLRYIAGKTGTVSSFYIDLYKQETDGSSTLLYSSPDQSGIVVGAMAWRELSLGYTINSNIGDVFEVQFRSSGTGSIQIAGIDFPYYAPISGYRPYAPGSARNASSTPAPSTIDTATRDAMYVGPTPFVSIGIDPGIVIPRSHYISFDNGSWANWYRFNDASGQNLRINDGRVDIPALSADGWRHAVYLLSTASDKMETIFDVLGVDNDRPAGGGICATASGLNGCLLIVNNANVRLMKMTAAGTMTTLATSTTIKGTGTYRVQYDPATNKFIGYKASGSTWTQGIEFTDSSNTITHGAAKRFGTISIYRNDFNSGGEIDNVYIRDYDDDE</sequence>